<dbReference type="FunFam" id="1.20.58.220:FF:000004">
    <property type="entry name" value="Phosphate-specific transport system accessory protein PhoU"/>
    <property type="match status" value="1"/>
</dbReference>
<gene>
    <name evidence="9" type="primary">phoU</name>
    <name evidence="10" type="ORF">CYR79_07570</name>
    <name evidence="9" type="ORF">HF863_02040</name>
    <name evidence="11" type="ORF">N4562_03015</name>
</gene>
<reference evidence="11" key="4">
    <citation type="submission" date="2022-09" db="EMBL/GenBank/DDBJ databases">
        <title>Complete genome of Ligilactobacillus agilis AM_LB6, isolated from chicken feces.</title>
        <authorList>
            <person name="den Bakker H.C."/>
            <person name="Mann A."/>
        </authorList>
    </citation>
    <scope>NUCLEOTIDE SEQUENCE</scope>
    <source>
        <strain evidence="11">AM_LB6</strain>
    </source>
</reference>
<dbReference type="Proteomes" id="UP000234579">
    <property type="component" value="Unassembled WGS sequence"/>
</dbReference>
<dbReference type="InterPro" id="IPR038078">
    <property type="entry name" value="PhoU-like_sf"/>
</dbReference>
<dbReference type="SUPFAM" id="SSF109755">
    <property type="entry name" value="PhoU-like"/>
    <property type="match status" value="1"/>
</dbReference>
<dbReference type="GO" id="GO:0045936">
    <property type="term" value="P:negative regulation of phosphate metabolic process"/>
    <property type="evidence" value="ECO:0007669"/>
    <property type="project" value="InterPro"/>
</dbReference>
<evidence type="ECO:0000313" key="13">
    <source>
        <dbReference type="Proteomes" id="UP000563853"/>
    </source>
</evidence>
<protein>
    <recommendedName>
        <fullName evidence="7">Phosphate-specific transport system accessory protein PhoU</fullName>
    </recommendedName>
</protein>
<dbReference type="PANTHER" id="PTHR42930">
    <property type="entry name" value="PHOSPHATE-SPECIFIC TRANSPORT SYSTEM ACCESSORY PROTEIN PHOU"/>
    <property type="match status" value="1"/>
</dbReference>
<comment type="subunit">
    <text evidence="3 7">Homodimer.</text>
</comment>
<sequence length="221" mass="25149">MRRMLDQQIDNLKKEFTTMSLNVEAAIKNSLLAFAEQDLELVQEVIANDETINAQEIHLEKQCTQVIALQQPVASDLRLIIAMLKASSDLERLGDHAISIAKATNHFENEQRDEAIDATVIEMGQAIQAMLAKIIRAYENLDTKQAIEIANQDNEINDYFKRIRKLSLTEIHNDTDFAESGIDYLNVANHLERMGDYIINLAEWIFYATEGKITELGRNDL</sequence>
<evidence type="ECO:0000313" key="10">
    <source>
        <dbReference type="EMBL" id="PLA76199.1"/>
    </source>
</evidence>
<dbReference type="RefSeq" id="WP_094128017.1">
    <property type="nucleotide sequence ID" value="NZ_BLAO01000018.1"/>
</dbReference>
<feature type="domain" description="PhoU" evidence="8">
    <location>
        <begin position="17"/>
        <end position="103"/>
    </location>
</feature>
<reference evidence="12" key="2">
    <citation type="submission" date="2017-12" db="EMBL/GenBank/DDBJ databases">
        <authorList>
            <person name="Christensen H."/>
        </authorList>
    </citation>
    <scope>NUCLEOTIDE SEQUENCE [LARGE SCALE GENOMIC DNA]</scope>
    <source>
        <strain evidence="12">268A</strain>
    </source>
</reference>
<dbReference type="InterPro" id="IPR026022">
    <property type="entry name" value="PhoU_dom"/>
</dbReference>
<keyword evidence="4 7" id="KW-0813">Transport</keyword>
<dbReference type="NCBIfam" id="TIGR02135">
    <property type="entry name" value="phoU_full"/>
    <property type="match status" value="1"/>
</dbReference>
<proteinExistence type="inferred from homology"/>
<dbReference type="GO" id="GO:0005737">
    <property type="term" value="C:cytoplasm"/>
    <property type="evidence" value="ECO:0007669"/>
    <property type="project" value="UniProtKB-SubCell"/>
</dbReference>
<dbReference type="InterPro" id="IPR028366">
    <property type="entry name" value="PhoU"/>
</dbReference>
<comment type="similarity">
    <text evidence="2 7">Belongs to the PhoU family.</text>
</comment>
<dbReference type="Pfam" id="PF01895">
    <property type="entry name" value="PhoU"/>
    <property type="match status" value="2"/>
</dbReference>
<dbReference type="GeneID" id="75136791"/>
<dbReference type="GO" id="GO:0006817">
    <property type="term" value="P:phosphate ion transport"/>
    <property type="evidence" value="ECO:0007669"/>
    <property type="project" value="UniProtKB-KW"/>
</dbReference>
<evidence type="ECO:0000259" key="8">
    <source>
        <dbReference type="Pfam" id="PF01895"/>
    </source>
</evidence>
<evidence type="ECO:0000256" key="2">
    <source>
        <dbReference type="ARBA" id="ARBA00008107"/>
    </source>
</evidence>
<organism evidence="9 13">
    <name type="scientific">Ligilactobacillus agilis</name>
    <dbReference type="NCBI Taxonomy" id="1601"/>
    <lineage>
        <taxon>Bacteria</taxon>
        <taxon>Bacillati</taxon>
        <taxon>Bacillota</taxon>
        <taxon>Bacilli</taxon>
        <taxon>Lactobacillales</taxon>
        <taxon>Lactobacillaceae</taxon>
        <taxon>Ligilactobacillus</taxon>
    </lineage>
</organism>
<dbReference type="KEGG" id="lagl:BEN83_01310"/>
<accession>A0A222W220</accession>
<evidence type="ECO:0000256" key="7">
    <source>
        <dbReference type="PIRNR" id="PIRNR003107"/>
    </source>
</evidence>
<evidence type="ECO:0000313" key="12">
    <source>
        <dbReference type="Proteomes" id="UP000234579"/>
    </source>
</evidence>
<dbReference type="PANTHER" id="PTHR42930:SF3">
    <property type="entry name" value="PHOSPHATE-SPECIFIC TRANSPORT SYSTEM ACCESSORY PROTEIN PHOU"/>
    <property type="match status" value="1"/>
</dbReference>
<reference evidence="10" key="1">
    <citation type="submission" date="2017-12" db="EMBL/GenBank/DDBJ databases">
        <authorList>
            <person name="Hurst M.R.H."/>
        </authorList>
    </citation>
    <scope>NUCLEOTIDE SEQUENCE [LARGE SCALE GENOMIC DNA]</scope>
    <source>
        <strain evidence="10">268A</strain>
    </source>
</reference>
<comment type="function">
    <text evidence="7">Plays a role in the regulation of phosphate uptake.</text>
</comment>
<keyword evidence="5 7" id="KW-0963">Cytoplasm</keyword>
<reference evidence="9 13" key="3">
    <citation type="submission" date="2020-04" db="EMBL/GenBank/DDBJ databases">
        <authorList>
            <person name="Hitch T.C.A."/>
            <person name="Wylensek D."/>
            <person name="Clavel T."/>
        </authorList>
    </citation>
    <scope>NUCLEOTIDE SEQUENCE [LARGE SCALE GENOMIC DNA]</scope>
    <source>
        <strain evidence="9 13">WCA-389-WT-5H1</strain>
    </source>
</reference>
<dbReference type="PIRSF" id="PIRSF003107">
    <property type="entry name" value="PhoU"/>
    <property type="match status" value="1"/>
</dbReference>
<dbReference type="AlphaFoldDB" id="A0A222W220"/>
<dbReference type="Proteomes" id="UP000563853">
    <property type="component" value="Unassembled WGS sequence"/>
</dbReference>
<dbReference type="EMBL" id="CP104396">
    <property type="protein sequence ID" value="UXC64025.1"/>
    <property type="molecule type" value="Genomic_DNA"/>
</dbReference>
<evidence type="ECO:0000256" key="6">
    <source>
        <dbReference type="ARBA" id="ARBA00022592"/>
    </source>
</evidence>
<dbReference type="EMBL" id="PKGI01000036">
    <property type="protein sequence ID" value="PLA76199.1"/>
    <property type="molecule type" value="Genomic_DNA"/>
</dbReference>
<dbReference type="STRING" id="1601.GCA_001243975_00180"/>
<evidence type="ECO:0000256" key="1">
    <source>
        <dbReference type="ARBA" id="ARBA00004496"/>
    </source>
</evidence>
<dbReference type="Gene3D" id="1.20.58.220">
    <property type="entry name" value="Phosphate transport system protein phou homolog 2, domain 2"/>
    <property type="match status" value="1"/>
</dbReference>
<evidence type="ECO:0000256" key="5">
    <source>
        <dbReference type="ARBA" id="ARBA00022490"/>
    </source>
</evidence>
<name>A0A222W220_9LACO</name>
<dbReference type="Proteomes" id="UP001058429">
    <property type="component" value="Chromosome"/>
</dbReference>
<evidence type="ECO:0000256" key="4">
    <source>
        <dbReference type="ARBA" id="ARBA00022448"/>
    </source>
</evidence>
<feature type="domain" description="PhoU" evidence="8">
    <location>
        <begin position="121"/>
        <end position="205"/>
    </location>
</feature>
<dbReference type="EMBL" id="JABAFP010000005">
    <property type="protein sequence ID" value="NME41563.1"/>
    <property type="molecule type" value="Genomic_DNA"/>
</dbReference>
<dbReference type="GO" id="GO:0030643">
    <property type="term" value="P:intracellular phosphate ion homeostasis"/>
    <property type="evidence" value="ECO:0007669"/>
    <property type="project" value="InterPro"/>
</dbReference>
<keyword evidence="6 7" id="KW-0592">Phosphate transport</keyword>
<evidence type="ECO:0000313" key="11">
    <source>
        <dbReference type="EMBL" id="UXC64025.1"/>
    </source>
</evidence>
<comment type="subcellular location">
    <subcellularLocation>
        <location evidence="1 7">Cytoplasm</location>
    </subcellularLocation>
</comment>
<evidence type="ECO:0000313" key="9">
    <source>
        <dbReference type="EMBL" id="NME41563.1"/>
    </source>
</evidence>
<evidence type="ECO:0000256" key="3">
    <source>
        <dbReference type="ARBA" id="ARBA00011738"/>
    </source>
</evidence>